<reference evidence="2" key="1">
    <citation type="submission" date="2022-11" db="EMBL/GenBank/DDBJ databases">
        <title>Centuries of genome instability and evolution in soft-shell clam transmissible cancer (bioRxiv).</title>
        <authorList>
            <person name="Hart S.F.M."/>
            <person name="Yonemitsu M.A."/>
            <person name="Giersch R.M."/>
            <person name="Beal B.F."/>
            <person name="Arriagada G."/>
            <person name="Davis B.W."/>
            <person name="Ostrander E.A."/>
            <person name="Goff S.P."/>
            <person name="Metzger M.J."/>
        </authorList>
    </citation>
    <scope>NUCLEOTIDE SEQUENCE</scope>
    <source>
        <strain evidence="2">MELC-2E11</strain>
        <tissue evidence="2">Siphon/mantle</tissue>
    </source>
</reference>
<feature type="compositionally biased region" description="Polar residues" evidence="1">
    <location>
        <begin position="234"/>
        <end position="247"/>
    </location>
</feature>
<evidence type="ECO:0000313" key="2">
    <source>
        <dbReference type="EMBL" id="WAR24248.1"/>
    </source>
</evidence>
<evidence type="ECO:0000256" key="1">
    <source>
        <dbReference type="SAM" id="MobiDB-lite"/>
    </source>
</evidence>
<feature type="region of interest" description="Disordered" evidence="1">
    <location>
        <begin position="231"/>
        <end position="253"/>
    </location>
</feature>
<name>A0ABY7FTU9_MYAAR</name>
<evidence type="ECO:0000313" key="3">
    <source>
        <dbReference type="Proteomes" id="UP001164746"/>
    </source>
</evidence>
<proteinExistence type="predicted"/>
<dbReference type="Proteomes" id="UP001164746">
    <property type="component" value="Chromosome 13"/>
</dbReference>
<keyword evidence="3" id="KW-1185">Reference proteome</keyword>
<dbReference type="EMBL" id="CP111024">
    <property type="protein sequence ID" value="WAR24248.1"/>
    <property type="molecule type" value="Genomic_DNA"/>
</dbReference>
<gene>
    <name evidence="2" type="ORF">MAR_037917</name>
</gene>
<accession>A0ABY7FTU9</accession>
<organism evidence="2 3">
    <name type="scientific">Mya arenaria</name>
    <name type="common">Soft-shell clam</name>
    <dbReference type="NCBI Taxonomy" id="6604"/>
    <lineage>
        <taxon>Eukaryota</taxon>
        <taxon>Metazoa</taxon>
        <taxon>Spiralia</taxon>
        <taxon>Lophotrochozoa</taxon>
        <taxon>Mollusca</taxon>
        <taxon>Bivalvia</taxon>
        <taxon>Autobranchia</taxon>
        <taxon>Heteroconchia</taxon>
        <taxon>Euheterodonta</taxon>
        <taxon>Imparidentia</taxon>
        <taxon>Neoheterodontei</taxon>
        <taxon>Myida</taxon>
        <taxon>Myoidea</taxon>
        <taxon>Myidae</taxon>
        <taxon>Mya</taxon>
    </lineage>
</organism>
<protein>
    <submittedName>
        <fullName evidence="2">Uncharacterized protein</fullName>
    </submittedName>
</protein>
<sequence>MGTASSVQPKQGALANPRVVYTNSLGKKKKKQLQIDTPVLIDLNHGSIRYRYENETGKTPSMMTERPFEGNQKQNKGHYFYHPRLNDFSEKASADKEEPQKFLYVVKGPNIAQQKKVFYVYGRSLNAEDGKLTKPTRNLASEADPTWPQRRNPNDVYYNLTFVPHVPTDEPIPGIPNRHQIEYALSSEDTVNDLQMKIAHTIIKGNQVIGALYSGSREAEEPTLDTQMGVGENLSKQTGAGENLPQQTGGGENLSQHKFGVHLVLMER</sequence>